<comment type="similarity">
    <text evidence="2 8">Belongs to the RecO family.</text>
</comment>
<dbReference type="AlphaFoldDB" id="C0N4P9"/>
<dbReference type="Gene3D" id="1.20.1440.120">
    <property type="entry name" value="Recombination protein O, C-terminal domain"/>
    <property type="match status" value="1"/>
</dbReference>
<evidence type="ECO:0000256" key="6">
    <source>
        <dbReference type="ARBA" id="ARBA00023204"/>
    </source>
</evidence>
<protein>
    <recommendedName>
        <fullName evidence="3 8">DNA repair protein RecO</fullName>
    </recommendedName>
    <alternativeName>
        <fullName evidence="7 8">Recombination protein O</fullName>
    </alternativeName>
</protein>
<dbReference type="EMBL" id="GG657895">
    <property type="protein sequence ID" value="EEF80227.1"/>
    <property type="molecule type" value="Genomic_DNA"/>
</dbReference>
<evidence type="ECO:0000256" key="4">
    <source>
        <dbReference type="ARBA" id="ARBA00022763"/>
    </source>
</evidence>
<dbReference type="GO" id="GO:0043590">
    <property type="term" value="C:bacterial nucleoid"/>
    <property type="evidence" value="ECO:0007669"/>
    <property type="project" value="TreeGrafter"/>
</dbReference>
<dbReference type="Proteomes" id="UP000004679">
    <property type="component" value="Unassembled WGS sequence"/>
</dbReference>
<evidence type="ECO:0000256" key="1">
    <source>
        <dbReference type="ARBA" id="ARBA00003065"/>
    </source>
</evidence>
<dbReference type="PANTHER" id="PTHR33991:SF1">
    <property type="entry name" value="DNA REPAIR PROTEIN RECO"/>
    <property type="match status" value="1"/>
</dbReference>
<dbReference type="SUPFAM" id="SSF50249">
    <property type="entry name" value="Nucleic acid-binding proteins"/>
    <property type="match status" value="1"/>
</dbReference>
<feature type="domain" description="DNA replication/recombination mediator RecO N-terminal" evidence="9">
    <location>
        <begin position="3"/>
        <end position="76"/>
    </location>
</feature>
<keyword evidence="5 8" id="KW-0233">DNA recombination</keyword>
<evidence type="ECO:0000256" key="3">
    <source>
        <dbReference type="ARBA" id="ARBA00021310"/>
    </source>
</evidence>
<dbReference type="OrthoDB" id="9804792at2"/>
<evidence type="ECO:0000256" key="8">
    <source>
        <dbReference type="HAMAP-Rule" id="MF_00201"/>
    </source>
</evidence>
<accession>C0N4P9</accession>
<dbReference type="InterPro" id="IPR037278">
    <property type="entry name" value="ARFGAP/RecO"/>
</dbReference>
<dbReference type="InterPro" id="IPR003717">
    <property type="entry name" value="RecO"/>
</dbReference>
<evidence type="ECO:0000259" key="9">
    <source>
        <dbReference type="Pfam" id="PF11967"/>
    </source>
</evidence>
<evidence type="ECO:0000256" key="5">
    <source>
        <dbReference type="ARBA" id="ARBA00023172"/>
    </source>
</evidence>
<dbReference type="PANTHER" id="PTHR33991">
    <property type="entry name" value="DNA REPAIR PROTEIN RECO"/>
    <property type="match status" value="1"/>
</dbReference>
<evidence type="ECO:0000313" key="10">
    <source>
        <dbReference type="EMBL" id="EEF80227.1"/>
    </source>
</evidence>
<dbReference type="NCBIfam" id="TIGR00613">
    <property type="entry name" value="reco"/>
    <property type="match status" value="1"/>
</dbReference>
<dbReference type="HOGENOM" id="CLU_066645_1_0_6"/>
<dbReference type="Pfam" id="PF11967">
    <property type="entry name" value="RecO_N"/>
    <property type="match status" value="1"/>
</dbReference>
<dbReference type="SUPFAM" id="SSF57863">
    <property type="entry name" value="ArfGap/RecO-like zinc finger"/>
    <property type="match status" value="1"/>
</dbReference>
<dbReference type="InterPro" id="IPR042242">
    <property type="entry name" value="RecO_C"/>
</dbReference>
<evidence type="ECO:0000256" key="2">
    <source>
        <dbReference type="ARBA" id="ARBA00007452"/>
    </source>
</evidence>
<gene>
    <name evidence="8 10" type="primary">recO</name>
    <name evidence="10" type="ORF">MDMS009_1123</name>
</gene>
<name>C0N4P9_9GAMM</name>
<dbReference type="Pfam" id="PF02565">
    <property type="entry name" value="RecO_C"/>
    <property type="match status" value="1"/>
</dbReference>
<evidence type="ECO:0000313" key="11">
    <source>
        <dbReference type="Proteomes" id="UP000004679"/>
    </source>
</evidence>
<dbReference type="HAMAP" id="MF_00201">
    <property type="entry name" value="RecO"/>
    <property type="match status" value="1"/>
</dbReference>
<sequence length="234" mass="26758">MELTSAFVLHHRPFRETSLLVDALTRDHGRVSLVARGMRQQKKRQSHVLQLFQPLWISWYGYSELHTLGQAEASESAFRLIGKASLCGLYLNELLVRLLPIQESEPVIYDAYYQALQSLQQNENEQVVLRLFEKRLLAELGYGLVLRHEAGSLTPIEDNGLYRYLPDSGPQRQLNAGKEPSVSGRSLRQLDEEDGFDETSLKEIKIMMRTVINYYLGGKPLHSRQLFAGLNQSK</sequence>
<dbReference type="Gene3D" id="2.40.50.140">
    <property type="entry name" value="Nucleic acid-binding proteins"/>
    <property type="match status" value="1"/>
</dbReference>
<evidence type="ECO:0000256" key="7">
    <source>
        <dbReference type="ARBA" id="ARBA00033409"/>
    </source>
</evidence>
<keyword evidence="6 8" id="KW-0234">DNA repair</keyword>
<dbReference type="GO" id="GO:0006310">
    <property type="term" value="P:DNA recombination"/>
    <property type="evidence" value="ECO:0007669"/>
    <property type="project" value="UniProtKB-UniRule"/>
</dbReference>
<proteinExistence type="inferred from homology"/>
<dbReference type="InterPro" id="IPR022572">
    <property type="entry name" value="DNA_rep/recomb_RecO_N"/>
</dbReference>
<keyword evidence="11" id="KW-1185">Reference proteome</keyword>
<dbReference type="GO" id="GO:0006302">
    <property type="term" value="P:double-strand break repair"/>
    <property type="evidence" value="ECO:0007669"/>
    <property type="project" value="TreeGrafter"/>
</dbReference>
<dbReference type="InterPro" id="IPR012340">
    <property type="entry name" value="NA-bd_OB-fold"/>
</dbReference>
<reference evidence="10 11" key="1">
    <citation type="journal article" date="2011" name="J. Bacteriol.">
        <title>Draft genome sequence of the chemolithoheterotrophic, halophilic methylotroph Methylophaga thiooxydans DMS010.</title>
        <authorList>
            <person name="Boden R."/>
            <person name="Ferriera S."/>
            <person name="Johnson J."/>
            <person name="Kelly D.P."/>
            <person name="Murrell J.C."/>
            <person name="Schafer H."/>
        </authorList>
    </citation>
    <scope>NUCLEOTIDE SEQUENCE [LARGE SCALE GENOMIC DNA]</scope>
    <source>
        <strain evidence="10 11">DMS010</strain>
    </source>
</reference>
<keyword evidence="4 8" id="KW-0227">DNA damage</keyword>
<dbReference type="RefSeq" id="WP_008290764.1">
    <property type="nucleotide sequence ID" value="NZ_GG657895.1"/>
</dbReference>
<comment type="function">
    <text evidence="1 8">Involved in DNA repair and RecF pathway recombination.</text>
</comment>
<organism evidence="10 11">
    <name type="scientific">Methylophaga thiooxydans DMS010</name>
    <dbReference type="NCBI Taxonomy" id="637616"/>
    <lineage>
        <taxon>Bacteria</taxon>
        <taxon>Pseudomonadati</taxon>
        <taxon>Pseudomonadota</taxon>
        <taxon>Gammaproteobacteria</taxon>
        <taxon>Thiotrichales</taxon>
        <taxon>Piscirickettsiaceae</taxon>
        <taxon>Methylophaga</taxon>
    </lineage>
</organism>